<reference evidence="2 3" key="1">
    <citation type="submission" date="2014-01" db="EMBL/GenBank/DDBJ databases">
        <title>Development of a Comparative Genomic Fingerprinting Assay for High Resolution Genotyping of Arcobacter butzleri.</title>
        <authorList>
            <person name="Webb A.L."/>
            <person name="Inglis G.D."/>
            <person name="Kruczkiewicz P."/>
            <person name="Selinger L.B."/>
            <person name="Taboada E.N."/>
        </authorList>
    </citation>
    <scope>NUCLEOTIDE SEQUENCE [LARGE SCALE GENOMIC DNA]</scope>
    <source>
        <strain evidence="2 3">L348</strain>
    </source>
</reference>
<keyword evidence="1" id="KW-0472">Membrane</keyword>
<keyword evidence="1" id="KW-1133">Transmembrane helix</keyword>
<dbReference type="EMBL" id="JAIQ01000070">
    <property type="protein sequence ID" value="KLE01219.1"/>
    <property type="molecule type" value="Genomic_DNA"/>
</dbReference>
<dbReference type="RefSeq" id="WP_046996370.1">
    <property type="nucleotide sequence ID" value="NZ_JAIQ01000070.1"/>
</dbReference>
<dbReference type="PATRIC" id="fig|1447256.3.peg.660"/>
<protein>
    <submittedName>
        <fullName evidence="2">Uncharacterized protein</fullName>
    </submittedName>
</protein>
<sequence length="330" mass="39458">MKKHKLYIFLTIIFTFILFALGIGIRYIIDPVGLNNKFDLGLKKDIALAYRTQKYVELTNFKPNTLMIGGSRVQYLNTEDVKKYTNDKVYNLGLQFSTLEEQYYFLKYSLENFPIKNVIIGLNLYPFSQRLEDNKSDFDKDLLIAGFSVFNQIKHYLEVPLFKYLQHSYENQDKEADYKNGSITLHHQNRVIQNNDKELLWKITLEGYKNKYFDYLEWGEDSLYYYKKMVELCKEYNINLKIFTTAVHSSMFKLLEETEKMDIFYLWKEELSKIAPYWDFMTQNSISDNEDNYIDPSHLKQELAYLYFARIFDDKSVEVPKDFGIFVEKK</sequence>
<accession>A0A0G9K3T7</accession>
<dbReference type="Proteomes" id="UP000035514">
    <property type="component" value="Unassembled WGS sequence"/>
</dbReference>
<organism evidence="2 3">
    <name type="scientific">Aliarcobacter butzleri L348</name>
    <dbReference type="NCBI Taxonomy" id="1447256"/>
    <lineage>
        <taxon>Bacteria</taxon>
        <taxon>Pseudomonadati</taxon>
        <taxon>Campylobacterota</taxon>
        <taxon>Epsilonproteobacteria</taxon>
        <taxon>Campylobacterales</taxon>
        <taxon>Arcobacteraceae</taxon>
        <taxon>Aliarcobacter</taxon>
    </lineage>
</organism>
<name>A0A0G9K3T7_9BACT</name>
<dbReference type="AlphaFoldDB" id="A0A0G9K3T7"/>
<keyword evidence="1" id="KW-0812">Transmembrane</keyword>
<evidence type="ECO:0000313" key="3">
    <source>
        <dbReference type="Proteomes" id="UP000035514"/>
    </source>
</evidence>
<evidence type="ECO:0000256" key="1">
    <source>
        <dbReference type="SAM" id="Phobius"/>
    </source>
</evidence>
<comment type="caution">
    <text evidence="2">The sequence shown here is derived from an EMBL/GenBank/DDBJ whole genome shotgun (WGS) entry which is preliminary data.</text>
</comment>
<gene>
    <name evidence="2" type="ORF">AA20_03425</name>
</gene>
<proteinExistence type="predicted"/>
<feature type="transmembrane region" description="Helical" evidence="1">
    <location>
        <begin position="7"/>
        <end position="29"/>
    </location>
</feature>
<evidence type="ECO:0000313" key="2">
    <source>
        <dbReference type="EMBL" id="KLE01219.1"/>
    </source>
</evidence>